<dbReference type="Gene3D" id="2.60.40.1960">
    <property type="match status" value="1"/>
</dbReference>
<organism evidence="5 6">
    <name type="scientific">Ancylostoma ceylanicum</name>
    <dbReference type="NCBI Taxonomy" id="53326"/>
    <lineage>
        <taxon>Eukaryota</taxon>
        <taxon>Metazoa</taxon>
        <taxon>Ecdysozoa</taxon>
        <taxon>Nematoda</taxon>
        <taxon>Chromadorea</taxon>
        <taxon>Rhabditida</taxon>
        <taxon>Rhabditina</taxon>
        <taxon>Rhabditomorpha</taxon>
        <taxon>Strongyloidea</taxon>
        <taxon>Ancylostomatidae</taxon>
        <taxon>Ancylostomatinae</taxon>
        <taxon>Ancylostoma</taxon>
    </lineage>
</organism>
<dbReference type="Proteomes" id="UP000054495">
    <property type="component" value="Unassembled WGS sequence"/>
</dbReference>
<dbReference type="GO" id="GO:0006508">
    <property type="term" value="P:proteolysis"/>
    <property type="evidence" value="ECO:0007669"/>
    <property type="project" value="UniProtKB-KW"/>
</dbReference>
<dbReference type="PRINTS" id="PR00792">
    <property type="entry name" value="PEPSIN"/>
</dbReference>
<comment type="similarity">
    <text evidence="1 2">Belongs to the peptidase A1 family.</text>
</comment>
<reference evidence="5 6" key="1">
    <citation type="submission" date="2013-05" db="EMBL/GenBank/DDBJ databases">
        <title>Draft genome of the parasitic nematode Anyclostoma ceylanicum.</title>
        <authorList>
            <person name="Mitreva M."/>
        </authorList>
    </citation>
    <scope>NUCLEOTIDE SEQUENCE [LARGE SCALE GENOMIC DNA]</scope>
</reference>
<feature type="signal peptide" evidence="3">
    <location>
        <begin position="1"/>
        <end position="16"/>
    </location>
</feature>
<dbReference type="InterPro" id="IPR033121">
    <property type="entry name" value="PEPTIDASE_A1"/>
</dbReference>
<sequence length="258" mass="28033">MLVVVGLLAIASGALASIYRVPLIKVESEMVRMLRQKTWGAHIKRMESQGLDLLRNFPMKENRNQPLYYDLEYVGNITVGTPDQTFQVAVDTGSADFWIVDDTCAPDYPERHIDGILGLAFSSMAEGRGEPPFERAVKLGRVKPIFTIYMKHVGQLLSVATTGESGVYGGEITYGGLDGQHCDGSIVYHSLSLATYWQFKITTFTSGNFSAASILWVAMSDTVSSVIGAPVAIAEAVAKQFNADGTGMGGSSHVYRLH</sequence>
<evidence type="ECO:0000313" key="6">
    <source>
        <dbReference type="Proteomes" id="UP000054495"/>
    </source>
</evidence>
<dbReference type="SUPFAM" id="SSF50630">
    <property type="entry name" value="Acid proteases"/>
    <property type="match status" value="1"/>
</dbReference>
<evidence type="ECO:0000259" key="4">
    <source>
        <dbReference type="PROSITE" id="PS51767"/>
    </source>
</evidence>
<dbReference type="AlphaFoldDB" id="A0A0D6LVE4"/>
<dbReference type="PROSITE" id="PS00141">
    <property type="entry name" value="ASP_PROTEASE"/>
    <property type="match status" value="1"/>
</dbReference>
<proteinExistence type="inferred from homology"/>
<dbReference type="GO" id="GO:0005764">
    <property type="term" value="C:lysosome"/>
    <property type="evidence" value="ECO:0007669"/>
    <property type="project" value="TreeGrafter"/>
</dbReference>
<dbReference type="PROSITE" id="PS51767">
    <property type="entry name" value="PEPTIDASE_A1"/>
    <property type="match status" value="1"/>
</dbReference>
<name>A0A0D6LVE4_9BILA</name>
<dbReference type="Gene3D" id="2.40.70.10">
    <property type="entry name" value="Acid Proteases"/>
    <property type="match status" value="3"/>
</dbReference>
<evidence type="ECO:0000256" key="1">
    <source>
        <dbReference type="ARBA" id="ARBA00007447"/>
    </source>
</evidence>
<evidence type="ECO:0000256" key="3">
    <source>
        <dbReference type="SAM" id="SignalP"/>
    </source>
</evidence>
<dbReference type="EMBL" id="KE124958">
    <property type="protein sequence ID" value="EPB74056.1"/>
    <property type="molecule type" value="Genomic_DNA"/>
</dbReference>
<dbReference type="CDD" id="cd05471">
    <property type="entry name" value="pepsin_like"/>
    <property type="match status" value="1"/>
</dbReference>
<evidence type="ECO:0000256" key="2">
    <source>
        <dbReference type="RuleBase" id="RU000454"/>
    </source>
</evidence>
<dbReference type="InterPro" id="IPR034164">
    <property type="entry name" value="Pepsin-like_dom"/>
</dbReference>
<dbReference type="PANTHER" id="PTHR47966:SF45">
    <property type="entry name" value="PEPTIDASE A1 DOMAIN-CONTAINING PROTEIN"/>
    <property type="match status" value="1"/>
</dbReference>
<dbReference type="InterPro" id="IPR001461">
    <property type="entry name" value="Aspartic_peptidase_A1"/>
</dbReference>
<keyword evidence="3" id="KW-0732">Signal</keyword>
<dbReference type="Pfam" id="PF00026">
    <property type="entry name" value="Asp"/>
    <property type="match status" value="2"/>
</dbReference>
<keyword evidence="6" id="KW-1185">Reference proteome</keyword>
<dbReference type="InterPro" id="IPR021109">
    <property type="entry name" value="Peptidase_aspartic_dom_sf"/>
</dbReference>
<accession>A0A0D6LVE4</accession>
<evidence type="ECO:0000313" key="5">
    <source>
        <dbReference type="EMBL" id="EPB74056.1"/>
    </source>
</evidence>
<dbReference type="GO" id="GO:0004190">
    <property type="term" value="F:aspartic-type endopeptidase activity"/>
    <property type="evidence" value="ECO:0007669"/>
    <property type="project" value="UniProtKB-KW"/>
</dbReference>
<dbReference type="InterPro" id="IPR001969">
    <property type="entry name" value="Aspartic_peptidase_AS"/>
</dbReference>
<keyword evidence="2" id="KW-0064">Aspartyl protease</keyword>
<keyword evidence="2" id="KW-0378">Hydrolase</keyword>
<feature type="chain" id="PRO_5002307205" evidence="3">
    <location>
        <begin position="17"/>
        <end position="258"/>
    </location>
</feature>
<feature type="domain" description="Peptidase A1" evidence="4">
    <location>
        <begin position="73"/>
        <end position="258"/>
    </location>
</feature>
<keyword evidence="2 5" id="KW-0645">Protease</keyword>
<dbReference type="PANTHER" id="PTHR47966">
    <property type="entry name" value="BETA-SITE APP-CLEAVING ENZYME, ISOFORM A-RELATED"/>
    <property type="match status" value="1"/>
</dbReference>
<protein>
    <submittedName>
        <fullName evidence="5">Eukaryotic aspartyl protease</fullName>
    </submittedName>
</protein>
<gene>
    <name evidence="5" type="ORF">ANCCEY_06843</name>
</gene>